<reference evidence="2" key="2">
    <citation type="submission" date="2016-04" db="EMBL/GenBank/DDBJ databases">
        <title>First Complete Genome Sequence of a Subdivision 6 Acidobacterium.</title>
        <authorList>
            <person name="Huang S."/>
            <person name="Vieira S."/>
            <person name="Bunk B."/>
            <person name="Riedel T."/>
            <person name="Sproeer C."/>
            <person name="Overmann J."/>
        </authorList>
    </citation>
    <scope>NUCLEOTIDE SEQUENCE [LARGE SCALE GENOMIC DNA]</scope>
    <source>
        <strain evidence="2">DSM 100886 HEG_-6_39</strain>
    </source>
</reference>
<evidence type="ECO:0000313" key="2">
    <source>
        <dbReference type="Proteomes" id="UP000076079"/>
    </source>
</evidence>
<reference evidence="1 2" key="1">
    <citation type="journal article" date="2016" name="Genome Announc.">
        <title>First Complete Genome Sequence of a Subdivision 6 Acidobacterium Strain.</title>
        <authorList>
            <person name="Huang S."/>
            <person name="Vieira S."/>
            <person name="Bunk B."/>
            <person name="Riedel T."/>
            <person name="Sproer C."/>
            <person name="Overmann J."/>
        </authorList>
    </citation>
    <scope>NUCLEOTIDE SEQUENCE [LARGE SCALE GENOMIC DNA]</scope>
    <source>
        <strain evidence="2">DSM 100886 HEG_-6_39</strain>
    </source>
</reference>
<dbReference type="EMBL" id="CP015136">
    <property type="protein sequence ID" value="AMY11072.1"/>
    <property type="molecule type" value="Genomic_DNA"/>
</dbReference>
<dbReference type="STRING" id="1855912.LuPra_04317"/>
<dbReference type="RefSeq" id="WP_110172655.1">
    <property type="nucleotide sequence ID" value="NZ_CP015136.1"/>
</dbReference>
<name>A0A143PR34_LUTPR</name>
<gene>
    <name evidence="1" type="ORF">LuPra_04317</name>
</gene>
<keyword evidence="2" id="KW-1185">Reference proteome</keyword>
<dbReference type="KEGG" id="abac:LuPra_04317"/>
<dbReference type="Proteomes" id="UP000076079">
    <property type="component" value="Chromosome"/>
</dbReference>
<organism evidence="1 2">
    <name type="scientific">Luteitalea pratensis</name>
    <dbReference type="NCBI Taxonomy" id="1855912"/>
    <lineage>
        <taxon>Bacteria</taxon>
        <taxon>Pseudomonadati</taxon>
        <taxon>Acidobacteriota</taxon>
        <taxon>Vicinamibacteria</taxon>
        <taxon>Vicinamibacterales</taxon>
        <taxon>Vicinamibacteraceae</taxon>
        <taxon>Luteitalea</taxon>
    </lineage>
</organism>
<accession>A0A143PR34</accession>
<protein>
    <submittedName>
        <fullName evidence="1">Uncharacterized protein</fullName>
    </submittedName>
</protein>
<proteinExistence type="predicted"/>
<dbReference type="AlphaFoldDB" id="A0A143PR34"/>
<sequence>MPKKPTVSLRPVVEAIEKLLEDLNAADEPADTKDQHRAKALKATLEGTRMMLQSECFSRAANDTVYEFPS</sequence>
<evidence type="ECO:0000313" key="1">
    <source>
        <dbReference type="EMBL" id="AMY11072.1"/>
    </source>
</evidence>